<evidence type="ECO:0000256" key="10">
    <source>
        <dbReference type="ARBA" id="ARBA00023316"/>
    </source>
</evidence>
<proteinExistence type="inferred from homology"/>
<evidence type="ECO:0000256" key="8">
    <source>
        <dbReference type="ARBA" id="ARBA00023235"/>
    </source>
</evidence>
<evidence type="ECO:0000259" key="20">
    <source>
        <dbReference type="Pfam" id="PF21404"/>
    </source>
</evidence>
<dbReference type="InterPro" id="IPR049023">
    <property type="entry name" value="AMG1_II"/>
</dbReference>
<evidence type="ECO:0000256" key="15">
    <source>
        <dbReference type="PIRSR" id="PIRSR016408-1"/>
    </source>
</evidence>
<feature type="domain" description="Phosphoacetylglucosamine mutase AMG1" evidence="21">
    <location>
        <begin position="186"/>
        <end position="294"/>
    </location>
</feature>
<dbReference type="InterPro" id="IPR016657">
    <property type="entry name" value="PAGM"/>
</dbReference>
<comment type="pathway">
    <text evidence="2 14">Nucleotide-sugar biosynthesis; UDP-N-acetyl-alpha-D-glucosamine biosynthesis; N-acetyl-alpha-D-glucosamine 1-phosphate from alpha-D-glucosamine 6-phosphate (route I): step 2/2.</text>
</comment>
<organism evidence="22 23">
    <name type="scientific">Cladonia borealis</name>
    <dbReference type="NCBI Taxonomy" id="184061"/>
    <lineage>
        <taxon>Eukaryota</taxon>
        <taxon>Fungi</taxon>
        <taxon>Dikarya</taxon>
        <taxon>Ascomycota</taxon>
        <taxon>Pezizomycotina</taxon>
        <taxon>Lecanoromycetes</taxon>
        <taxon>OSLEUM clade</taxon>
        <taxon>Lecanoromycetidae</taxon>
        <taxon>Lecanorales</taxon>
        <taxon>Lecanorineae</taxon>
        <taxon>Cladoniaceae</taxon>
        <taxon>Cladonia</taxon>
    </lineage>
</organism>
<dbReference type="FunFam" id="3.30.310.50:FF:000003">
    <property type="entry name" value="Phosphoacetylglucosamine mutase"/>
    <property type="match status" value="1"/>
</dbReference>
<feature type="binding site" evidence="16">
    <location>
        <begin position="509"/>
        <end position="513"/>
    </location>
    <ligand>
        <name>substrate</name>
    </ligand>
</feature>
<name>A0AA39R4E9_9LECA</name>
<comment type="catalytic activity">
    <reaction evidence="1 14">
        <text>N-acetyl-alpha-D-glucosamine 1-phosphate = N-acetyl-D-glucosamine 6-phosphate</text>
        <dbReference type="Rhea" id="RHEA:23804"/>
        <dbReference type="ChEBI" id="CHEBI:57513"/>
        <dbReference type="ChEBI" id="CHEBI:57776"/>
        <dbReference type="EC" id="5.4.2.3"/>
    </reaction>
</comment>
<keyword evidence="10" id="KW-0961">Cell wall biogenesis/degradation</keyword>
<feature type="binding site" evidence="16">
    <location>
        <begin position="384"/>
        <end position="386"/>
    </location>
    <ligand>
        <name>substrate</name>
    </ligand>
</feature>
<feature type="binding site" description="via phosphate group" evidence="17">
    <location>
        <position position="66"/>
    </location>
    <ligand>
        <name>Mg(2+)</name>
        <dbReference type="ChEBI" id="CHEBI:18420"/>
    </ligand>
</feature>
<feature type="binding site" evidence="16">
    <location>
        <position position="518"/>
    </location>
    <ligand>
        <name>substrate</name>
    </ligand>
</feature>
<keyword evidence="5" id="KW-0597">Phosphoprotein</keyword>
<keyword evidence="8 14" id="KW-0413">Isomerase</keyword>
<dbReference type="SUPFAM" id="SSF55957">
    <property type="entry name" value="Phosphoglucomutase, C-terminal domain"/>
    <property type="match status" value="1"/>
</dbReference>
<feature type="domain" description="Alpha-D-phosphohexomutase alpha/beta/alpha" evidence="19">
    <location>
        <begin position="121"/>
        <end position="177"/>
    </location>
</feature>
<feature type="binding site" evidence="17">
    <location>
        <position position="290"/>
    </location>
    <ligand>
        <name>Mg(2+)</name>
        <dbReference type="ChEBI" id="CHEBI:18420"/>
    </ligand>
</feature>
<evidence type="ECO:0000256" key="5">
    <source>
        <dbReference type="ARBA" id="ARBA00022553"/>
    </source>
</evidence>
<feature type="domain" description="Phosphoacetylglucosamine mutase AMG1" evidence="20">
    <location>
        <begin position="309"/>
        <end position="448"/>
    </location>
</feature>
<dbReference type="Pfam" id="PF00408">
    <property type="entry name" value="PGM_PMM_IV"/>
    <property type="match status" value="1"/>
</dbReference>
<dbReference type="Pfam" id="PF21404">
    <property type="entry name" value="AMG1_III"/>
    <property type="match status" value="1"/>
</dbReference>
<dbReference type="FunFam" id="3.40.120.10:FF:000023">
    <property type="entry name" value="Phosphoacetylglucosamine mutase"/>
    <property type="match status" value="1"/>
</dbReference>
<keyword evidence="6 14" id="KW-0479">Metal-binding</keyword>
<gene>
    <name evidence="22" type="ORF">JMJ35_004440</name>
</gene>
<dbReference type="PANTHER" id="PTHR45955">
    <property type="entry name" value="PHOSPHOACETYLGLUCOSAMINE MUTASE"/>
    <property type="match status" value="1"/>
</dbReference>
<dbReference type="Proteomes" id="UP001166286">
    <property type="component" value="Unassembled WGS sequence"/>
</dbReference>
<comment type="cofactor">
    <cofactor evidence="14 17">
        <name>Mg(2+)</name>
        <dbReference type="ChEBI" id="CHEBI:18420"/>
    </cofactor>
    <text evidence="14 17">Binds 1 Mg(2+) ion per subunit.</text>
</comment>
<evidence type="ECO:0000313" key="23">
    <source>
        <dbReference type="Proteomes" id="UP001166286"/>
    </source>
</evidence>
<dbReference type="Gene3D" id="3.30.310.50">
    <property type="entry name" value="Alpha-D-phosphohexomutase, C-terminal domain"/>
    <property type="match status" value="1"/>
</dbReference>
<dbReference type="SUPFAM" id="SSF53738">
    <property type="entry name" value="Phosphoglucomutase, first 3 domains"/>
    <property type="match status" value="4"/>
</dbReference>
<dbReference type="InterPro" id="IPR005844">
    <property type="entry name" value="A-D-PHexomutase_a/b/a-I"/>
</dbReference>
<evidence type="ECO:0000256" key="2">
    <source>
        <dbReference type="ARBA" id="ARBA00004865"/>
    </source>
</evidence>
<evidence type="ECO:0000256" key="1">
    <source>
        <dbReference type="ARBA" id="ARBA00000558"/>
    </source>
</evidence>
<evidence type="ECO:0000259" key="21">
    <source>
        <dbReference type="Pfam" id="PF21405"/>
    </source>
</evidence>
<dbReference type="EC" id="5.4.2.3" evidence="4 14"/>
<dbReference type="Pfam" id="PF21405">
    <property type="entry name" value="AMG1_II"/>
    <property type="match status" value="1"/>
</dbReference>
<feature type="domain" description="Alpha-D-phosphohexomutase alpha/beta/alpha" evidence="19">
    <location>
        <begin position="58"/>
        <end position="86"/>
    </location>
</feature>
<keyword evidence="7 14" id="KW-0460">Magnesium</keyword>
<evidence type="ECO:0000256" key="6">
    <source>
        <dbReference type="ARBA" id="ARBA00022723"/>
    </source>
</evidence>
<comment type="function">
    <text evidence="13 14">Catalyzes the conversion of GlcNAc-6-P into GlcNAc-1-P during the synthesis of uridine diphosphate/UDP-GlcNAc, which is a biosynthetic precursor of chitin and also supplies the amino sugars for N-linked oligosaccharides of glycoproteins.</text>
</comment>
<dbReference type="InterPro" id="IPR005843">
    <property type="entry name" value="A-D-PHexomutase_C"/>
</dbReference>
<dbReference type="GO" id="GO:0071555">
    <property type="term" value="P:cell wall organization"/>
    <property type="evidence" value="ECO:0007669"/>
    <property type="project" value="UniProtKB-KW"/>
</dbReference>
<evidence type="ECO:0000256" key="12">
    <source>
        <dbReference type="ARBA" id="ARBA00032065"/>
    </source>
</evidence>
<accession>A0AA39R4E9</accession>
<evidence type="ECO:0000259" key="18">
    <source>
        <dbReference type="Pfam" id="PF00408"/>
    </source>
</evidence>
<evidence type="ECO:0000256" key="9">
    <source>
        <dbReference type="ARBA" id="ARBA00023277"/>
    </source>
</evidence>
<dbReference type="PANTHER" id="PTHR45955:SF1">
    <property type="entry name" value="PHOSPHOACETYLGLUCOSAMINE MUTASE"/>
    <property type="match status" value="1"/>
</dbReference>
<protein>
    <recommendedName>
        <fullName evidence="4 14">Phosphoacetylglucosamine mutase</fullName>
        <shortName evidence="14">PAGM</shortName>
        <ecNumber evidence="4 14">5.4.2.3</ecNumber>
    </recommendedName>
    <alternativeName>
        <fullName evidence="12 14">Acetylglucosamine phosphomutase</fullName>
    </alternativeName>
    <alternativeName>
        <fullName evidence="11 14">N-acetylglucosamine-phosphate mutase</fullName>
    </alternativeName>
</protein>
<keyword evidence="9" id="KW-0119">Carbohydrate metabolism</keyword>
<feature type="binding site" evidence="17">
    <location>
        <position position="292"/>
    </location>
    <ligand>
        <name>Mg(2+)</name>
        <dbReference type="ChEBI" id="CHEBI:18420"/>
    </ligand>
</feature>
<dbReference type="InterPro" id="IPR049022">
    <property type="entry name" value="AMG1_III"/>
</dbReference>
<reference evidence="22" key="1">
    <citation type="submission" date="2023-03" db="EMBL/GenBank/DDBJ databases">
        <title>Complete genome of Cladonia borealis.</title>
        <authorList>
            <person name="Park H."/>
        </authorList>
    </citation>
    <scope>NUCLEOTIDE SEQUENCE</scope>
    <source>
        <strain evidence="22">ANT050790</strain>
    </source>
</reference>
<dbReference type="EMBL" id="JAFEKC020000008">
    <property type="protein sequence ID" value="KAK0513454.1"/>
    <property type="molecule type" value="Genomic_DNA"/>
</dbReference>
<keyword evidence="23" id="KW-1185">Reference proteome</keyword>
<evidence type="ECO:0000256" key="3">
    <source>
        <dbReference type="ARBA" id="ARBA00010231"/>
    </source>
</evidence>
<comment type="caution">
    <text evidence="22">The sequence shown here is derived from an EMBL/GenBank/DDBJ whole genome shotgun (WGS) entry which is preliminary data.</text>
</comment>
<evidence type="ECO:0000256" key="7">
    <source>
        <dbReference type="ARBA" id="ARBA00022842"/>
    </source>
</evidence>
<dbReference type="AlphaFoldDB" id="A0AA39R4E9"/>
<dbReference type="PROSITE" id="PS00710">
    <property type="entry name" value="PGM_PMM"/>
    <property type="match status" value="1"/>
</dbReference>
<dbReference type="CDD" id="cd03086">
    <property type="entry name" value="PGM3"/>
    <property type="match status" value="1"/>
</dbReference>
<evidence type="ECO:0000259" key="19">
    <source>
        <dbReference type="Pfam" id="PF02878"/>
    </source>
</evidence>
<feature type="domain" description="Alpha-D-phosphohexomutase C-terminal" evidence="18">
    <location>
        <begin position="479"/>
        <end position="538"/>
    </location>
</feature>
<evidence type="ECO:0000313" key="22">
    <source>
        <dbReference type="EMBL" id="KAK0513454.1"/>
    </source>
</evidence>
<evidence type="ECO:0000256" key="14">
    <source>
        <dbReference type="PIRNR" id="PIRNR016408"/>
    </source>
</evidence>
<comment type="similarity">
    <text evidence="3 14">Belongs to the phosphohexose mutase family.</text>
</comment>
<evidence type="ECO:0000256" key="13">
    <source>
        <dbReference type="ARBA" id="ARBA00059527"/>
    </source>
</evidence>
<sequence>MASQHPIAAASAKFPKPADRTFQYGTAGFRMKAAILDSVVYRAGLLAALRSRKLNGQIIGVMITASHNPPDDNGVKLVDPMGEMLEGTWEAYATILANAPSDQALVEAYDKFTLDMKIDSAIKPRVIFARDTRASGPRLVTALVAALEASGTEYTDYKLLTTPQLHYITRCLNTKGTTYEYGEPNEQGYYEKLSAAFRAAMGTKKFNGSVTVDCANGVGGPKLRELIKYLPSPTEGGLEIKVVNDDVVEPERLNHQISYQCGADFVKTNQRAPPSSHSTPLARCASLDGDADRIMYYFVDSDNSFHLLDGDRIATLAALYIGDLARNAGLGEKLKVGVVQTAYANGASTAYITQDLKLPVVCTPTGVKHLHHAATKFDVGVYFEANGHGTVLFSDVALKRINKYEPQSPAQSSALDVLRALTALINQTVGDALSDLLLVEIILAHKSWGPKEWDLTYTDLPNRLGRIEVADRNIFKTTDAERKLESPPGVQVQIDALVGKYKNGRSFARASGTEDAVRVYAEAATKGEADELAAKVADVVKRAGG</sequence>
<dbReference type="InterPro" id="IPR016055">
    <property type="entry name" value="A-D-PHexomutase_a/b/a-I/II/III"/>
</dbReference>
<dbReference type="Pfam" id="PF02878">
    <property type="entry name" value="PGM_PMM_I"/>
    <property type="match status" value="2"/>
</dbReference>
<dbReference type="InterPro" id="IPR036900">
    <property type="entry name" value="A-D-PHexomutase_C_sf"/>
</dbReference>
<feature type="binding site" evidence="17">
    <location>
        <position position="288"/>
    </location>
    <ligand>
        <name>Mg(2+)</name>
        <dbReference type="ChEBI" id="CHEBI:18420"/>
    </ligand>
</feature>
<evidence type="ECO:0000256" key="4">
    <source>
        <dbReference type="ARBA" id="ARBA00012731"/>
    </source>
</evidence>
<dbReference type="GO" id="GO:0004610">
    <property type="term" value="F:phosphoacetylglucosamine mutase activity"/>
    <property type="evidence" value="ECO:0007669"/>
    <property type="project" value="UniProtKB-UniRule"/>
</dbReference>
<evidence type="ECO:0000256" key="11">
    <source>
        <dbReference type="ARBA" id="ARBA00031926"/>
    </source>
</evidence>
<evidence type="ECO:0000256" key="17">
    <source>
        <dbReference type="PIRSR" id="PIRSR016408-3"/>
    </source>
</evidence>
<dbReference type="GO" id="GO:0000287">
    <property type="term" value="F:magnesium ion binding"/>
    <property type="evidence" value="ECO:0007669"/>
    <property type="project" value="InterPro"/>
</dbReference>
<evidence type="ECO:0000256" key="16">
    <source>
        <dbReference type="PIRSR" id="PIRSR016408-2"/>
    </source>
</evidence>
<dbReference type="GO" id="GO:0006048">
    <property type="term" value="P:UDP-N-acetylglucosamine biosynthetic process"/>
    <property type="evidence" value="ECO:0007669"/>
    <property type="project" value="UniProtKB-UniRule"/>
</dbReference>
<feature type="active site" description="Phosphoserine intermediate" evidence="15">
    <location>
        <position position="66"/>
    </location>
</feature>
<dbReference type="Gene3D" id="3.40.120.10">
    <property type="entry name" value="Alpha-D-Glucose-1,6-Bisphosphate, subunit A, domain 3"/>
    <property type="match status" value="2"/>
</dbReference>
<dbReference type="PIRSF" id="PIRSF016408">
    <property type="entry name" value="PAGM"/>
    <property type="match status" value="1"/>
</dbReference>
<dbReference type="InterPro" id="IPR016066">
    <property type="entry name" value="A-D-PHexomutase_CS"/>
</dbReference>
<dbReference type="GO" id="GO:0005975">
    <property type="term" value="P:carbohydrate metabolic process"/>
    <property type="evidence" value="ECO:0007669"/>
    <property type="project" value="InterPro"/>
</dbReference>
<dbReference type="FunFam" id="3.40.120.10:FF:000013">
    <property type="entry name" value="Phosphoacetylglucosamine mutase"/>
    <property type="match status" value="1"/>
</dbReference>